<dbReference type="EMBL" id="JACVVK020000004">
    <property type="protein sequence ID" value="KAK7507696.1"/>
    <property type="molecule type" value="Genomic_DNA"/>
</dbReference>
<evidence type="ECO:0000313" key="2">
    <source>
        <dbReference type="EMBL" id="KAK7507696.1"/>
    </source>
</evidence>
<organism evidence="2 3">
    <name type="scientific">Batillaria attramentaria</name>
    <dbReference type="NCBI Taxonomy" id="370345"/>
    <lineage>
        <taxon>Eukaryota</taxon>
        <taxon>Metazoa</taxon>
        <taxon>Spiralia</taxon>
        <taxon>Lophotrochozoa</taxon>
        <taxon>Mollusca</taxon>
        <taxon>Gastropoda</taxon>
        <taxon>Caenogastropoda</taxon>
        <taxon>Sorbeoconcha</taxon>
        <taxon>Cerithioidea</taxon>
        <taxon>Batillariidae</taxon>
        <taxon>Batillaria</taxon>
    </lineage>
</organism>
<gene>
    <name evidence="2" type="ORF">BaRGS_00001631</name>
</gene>
<evidence type="ECO:0000256" key="1">
    <source>
        <dbReference type="SAM" id="MobiDB-lite"/>
    </source>
</evidence>
<name>A0ABD0M8H7_9CAEN</name>
<sequence>MQMPDYATAVYSRRTRQRHPGGGINAMLHSVQASTDRAPIGSHLLHFVASTCKDRSLDIRQNQSPPADY</sequence>
<proteinExistence type="predicted"/>
<comment type="caution">
    <text evidence="2">The sequence shown here is derived from an EMBL/GenBank/DDBJ whole genome shotgun (WGS) entry which is preliminary data.</text>
</comment>
<protein>
    <submittedName>
        <fullName evidence="2">Uncharacterized protein</fullName>
    </submittedName>
</protein>
<dbReference type="Proteomes" id="UP001519460">
    <property type="component" value="Unassembled WGS sequence"/>
</dbReference>
<feature type="region of interest" description="Disordered" evidence="1">
    <location>
        <begin position="1"/>
        <end position="23"/>
    </location>
</feature>
<keyword evidence="3" id="KW-1185">Reference proteome</keyword>
<evidence type="ECO:0000313" key="3">
    <source>
        <dbReference type="Proteomes" id="UP001519460"/>
    </source>
</evidence>
<dbReference type="AlphaFoldDB" id="A0ABD0M8H7"/>
<reference evidence="2 3" key="1">
    <citation type="journal article" date="2023" name="Sci. Data">
        <title>Genome assembly of the Korean intertidal mud-creeper Batillaria attramentaria.</title>
        <authorList>
            <person name="Patra A.K."/>
            <person name="Ho P.T."/>
            <person name="Jun S."/>
            <person name="Lee S.J."/>
            <person name="Kim Y."/>
            <person name="Won Y.J."/>
        </authorList>
    </citation>
    <scope>NUCLEOTIDE SEQUENCE [LARGE SCALE GENOMIC DNA]</scope>
    <source>
        <strain evidence="2">Wonlab-2016</strain>
    </source>
</reference>
<accession>A0ABD0M8H7</accession>